<dbReference type="AlphaFoldDB" id="A0AAV9RYR5"/>
<gene>
    <name evidence="2" type="ORF">CRENBAI_008592</name>
</gene>
<comment type="caution">
    <text evidence="2">The sequence shown here is derived from an EMBL/GenBank/DDBJ whole genome shotgun (WGS) entry which is preliminary data.</text>
</comment>
<reference evidence="2 3" key="1">
    <citation type="submission" date="2021-06" db="EMBL/GenBank/DDBJ databases">
        <authorList>
            <person name="Palmer J.M."/>
        </authorList>
    </citation>
    <scope>NUCLEOTIDE SEQUENCE [LARGE SCALE GENOMIC DNA]</scope>
    <source>
        <strain evidence="2 3">MEX-2019</strain>
        <tissue evidence="2">Muscle</tissue>
    </source>
</reference>
<dbReference type="InterPro" id="IPR036388">
    <property type="entry name" value="WH-like_DNA-bd_sf"/>
</dbReference>
<protein>
    <submittedName>
        <fullName evidence="2">Uncharacterized protein</fullName>
    </submittedName>
</protein>
<accession>A0AAV9RYR5</accession>
<evidence type="ECO:0000256" key="1">
    <source>
        <dbReference type="SAM" id="MobiDB-lite"/>
    </source>
</evidence>
<dbReference type="Gene3D" id="1.10.10.10">
    <property type="entry name" value="Winged helix-like DNA-binding domain superfamily/Winged helix DNA-binding domain"/>
    <property type="match status" value="1"/>
</dbReference>
<keyword evidence="3" id="KW-1185">Reference proteome</keyword>
<evidence type="ECO:0000313" key="3">
    <source>
        <dbReference type="Proteomes" id="UP001311232"/>
    </source>
</evidence>
<evidence type="ECO:0000313" key="2">
    <source>
        <dbReference type="EMBL" id="KAK5614135.1"/>
    </source>
</evidence>
<feature type="compositionally biased region" description="Basic and acidic residues" evidence="1">
    <location>
        <begin position="66"/>
        <end position="79"/>
    </location>
</feature>
<name>A0AAV9RYR5_9TELE</name>
<proteinExistence type="predicted"/>
<organism evidence="2 3">
    <name type="scientific">Crenichthys baileyi</name>
    <name type="common">White River springfish</name>
    <dbReference type="NCBI Taxonomy" id="28760"/>
    <lineage>
        <taxon>Eukaryota</taxon>
        <taxon>Metazoa</taxon>
        <taxon>Chordata</taxon>
        <taxon>Craniata</taxon>
        <taxon>Vertebrata</taxon>
        <taxon>Euteleostomi</taxon>
        <taxon>Actinopterygii</taxon>
        <taxon>Neopterygii</taxon>
        <taxon>Teleostei</taxon>
        <taxon>Neoteleostei</taxon>
        <taxon>Acanthomorphata</taxon>
        <taxon>Ovalentaria</taxon>
        <taxon>Atherinomorphae</taxon>
        <taxon>Cyprinodontiformes</taxon>
        <taxon>Goodeidae</taxon>
        <taxon>Crenichthys</taxon>
    </lineage>
</organism>
<dbReference type="Proteomes" id="UP001311232">
    <property type="component" value="Unassembled WGS sequence"/>
</dbReference>
<feature type="region of interest" description="Disordered" evidence="1">
    <location>
        <begin position="28"/>
        <end position="83"/>
    </location>
</feature>
<dbReference type="EMBL" id="JAHHUM010001171">
    <property type="protein sequence ID" value="KAK5614135.1"/>
    <property type="molecule type" value="Genomic_DNA"/>
</dbReference>
<feature type="compositionally biased region" description="Low complexity" evidence="1">
    <location>
        <begin position="54"/>
        <end position="65"/>
    </location>
</feature>
<sequence>MPGQKNISNDFREATVAAHQPGNGYKVISRLSKVHHPTEKKFIPKRKTSQTAASLLRSGRPSRFSPRSEREAQRNDQKPKSSISVFTDLSIQTGTNFAIRTFAVLPLCAALCEGHHHVQPGHSFQFGASSLCQVLNPPPRPGEPPTCAN</sequence>